<accession>A0A9W6NHL6</accession>
<sequence length="197" mass="21667">MPNRFFSLTVAGLLCPLFSGLTQAASFDCSKAAAGSIEELVCKTPALSAQDDQLAKVYKQAQAKAKNEKPPTLKAEQRGWLKGRDECWKADDKPQCVADEYQRRIAELQARYQLVAGKGPVRFVCDNQPAKQVIATFYATEPPTLIAELGDSTSLMYAQPAASGSKYQGRNESLWEHEGGATVVWGYEAPEMKCVRR</sequence>
<keyword evidence="3" id="KW-0564">Palmitate</keyword>
<evidence type="ECO:0000259" key="7">
    <source>
        <dbReference type="Pfam" id="PF09864"/>
    </source>
</evidence>
<keyword evidence="9" id="KW-1185">Reference proteome</keyword>
<dbReference type="InterPro" id="IPR036328">
    <property type="entry name" value="MliC_sf"/>
</dbReference>
<evidence type="ECO:0008006" key="10">
    <source>
        <dbReference type="Google" id="ProtNLM"/>
    </source>
</evidence>
<dbReference type="Gene3D" id="2.40.128.200">
    <property type="match status" value="1"/>
</dbReference>
<name>A0A9W6NHL6_9PSED</name>
<gene>
    <name evidence="8" type="ORF">GCM10017655_40790</name>
</gene>
<dbReference type="Gene3D" id="1.20.1270.180">
    <property type="match status" value="1"/>
</dbReference>
<dbReference type="RefSeq" id="WP_271197257.1">
    <property type="nucleotide sequence ID" value="NZ_BSFN01000016.1"/>
</dbReference>
<reference evidence="8" key="1">
    <citation type="journal article" date="2014" name="Int. J. Syst. Evol. Microbiol.">
        <title>Complete genome sequence of Corynebacterium casei LMG S-19264T (=DSM 44701T), isolated from a smear-ripened cheese.</title>
        <authorList>
            <consortium name="US DOE Joint Genome Institute (JGI-PGF)"/>
            <person name="Walter F."/>
            <person name="Albersmeier A."/>
            <person name="Kalinowski J."/>
            <person name="Ruckert C."/>
        </authorList>
    </citation>
    <scope>NUCLEOTIDE SEQUENCE</scope>
    <source>
        <strain evidence="8">VKM B-2935</strain>
    </source>
</reference>
<evidence type="ECO:0000313" key="8">
    <source>
        <dbReference type="EMBL" id="GLK91015.1"/>
    </source>
</evidence>
<evidence type="ECO:0000256" key="5">
    <source>
        <dbReference type="SAM" id="SignalP"/>
    </source>
</evidence>
<protein>
    <recommendedName>
        <fullName evidence="10">Lysozyme inhibitor LprI N-terminal domain-containing protein</fullName>
    </recommendedName>
</protein>
<evidence type="ECO:0000256" key="2">
    <source>
        <dbReference type="ARBA" id="ARBA00023136"/>
    </source>
</evidence>
<dbReference type="InterPro" id="IPR009739">
    <property type="entry name" value="LprI-like_N"/>
</dbReference>
<feature type="signal peptide" evidence="5">
    <location>
        <begin position="1"/>
        <end position="24"/>
    </location>
</feature>
<evidence type="ECO:0000313" key="9">
    <source>
        <dbReference type="Proteomes" id="UP001143328"/>
    </source>
</evidence>
<reference evidence="8" key="2">
    <citation type="submission" date="2023-01" db="EMBL/GenBank/DDBJ databases">
        <authorList>
            <person name="Sun Q."/>
            <person name="Evtushenko L."/>
        </authorList>
    </citation>
    <scope>NUCLEOTIDE SEQUENCE</scope>
    <source>
        <strain evidence="8">VKM B-2935</strain>
    </source>
</reference>
<dbReference type="PANTHER" id="PTHR37549">
    <property type="entry name" value="LIPOPROTEIN LPRI"/>
    <property type="match status" value="1"/>
</dbReference>
<evidence type="ECO:0000256" key="1">
    <source>
        <dbReference type="ARBA" id="ARBA00022729"/>
    </source>
</evidence>
<dbReference type="Pfam" id="PF07007">
    <property type="entry name" value="LprI"/>
    <property type="match status" value="1"/>
</dbReference>
<dbReference type="GO" id="GO:0005576">
    <property type="term" value="C:extracellular region"/>
    <property type="evidence" value="ECO:0007669"/>
    <property type="project" value="TreeGrafter"/>
</dbReference>
<dbReference type="Proteomes" id="UP001143328">
    <property type="component" value="Unassembled WGS sequence"/>
</dbReference>
<feature type="chain" id="PRO_5040778360" description="Lysozyme inhibitor LprI N-terminal domain-containing protein" evidence="5">
    <location>
        <begin position="25"/>
        <end position="197"/>
    </location>
</feature>
<keyword evidence="1 5" id="KW-0732">Signal</keyword>
<keyword evidence="2" id="KW-0472">Membrane</keyword>
<evidence type="ECO:0000259" key="6">
    <source>
        <dbReference type="Pfam" id="PF07007"/>
    </source>
</evidence>
<dbReference type="Pfam" id="PF09864">
    <property type="entry name" value="MliC"/>
    <property type="match status" value="1"/>
</dbReference>
<keyword evidence="4" id="KW-0449">Lipoprotein</keyword>
<organism evidence="8 9">
    <name type="scientific">Pseudomonas turukhanskensis</name>
    <dbReference type="NCBI Taxonomy" id="1806536"/>
    <lineage>
        <taxon>Bacteria</taxon>
        <taxon>Pseudomonadati</taxon>
        <taxon>Pseudomonadota</taxon>
        <taxon>Gammaproteobacteria</taxon>
        <taxon>Pseudomonadales</taxon>
        <taxon>Pseudomonadaceae</taxon>
        <taxon>Pseudomonas</taxon>
    </lineage>
</organism>
<dbReference type="EMBL" id="BSFN01000016">
    <property type="protein sequence ID" value="GLK91015.1"/>
    <property type="molecule type" value="Genomic_DNA"/>
</dbReference>
<dbReference type="SUPFAM" id="SSF141488">
    <property type="entry name" value="YdhA-like"/>
    <property type="match status" value="1"/>
</dbReference>
<dbReference type="AlphaFoldDB" id="A0A9W6NHL6"/>
<dbReference type="PANTHER" id="PTHR37549:SF1">
    <property type="entry name" value="LIPOPROTEIN LPRI"/>
    <property type="match status" value="1"/>
</dbReference>
<proteinExistence type="predicted"/>
<evidence type="ECO:0000256" key="4">
    <source>
        <dbReference type="ARBA" id="ARBA00023288"/>
    </source>
</evidence>
<dbReference type="InterPro" id="IPR052755">
    <property type="entry name" value="Lysozyme_Inhibitor_LprI"/>
</dbReference>
<feature type="domain" description="Lysozyme inhibitor LprI-like N-terminal" evidence="6">
    <location>
        <begin position="29"/>
        <end position="108"/>
    </location>
</feature>
<feature type="domain" description="C-type lysozyme inhibitor" evidence="7">
    <location>
        <begin position="123"/>
        <end position="191"/>
    </location>
</feature>
<dbReference type="InterPro" id="IPR018660">
    <property type="entry name" value="MliC"/>
</dbReference>
<comment type="caution">
    <text evidence="8">The sequence shown here is derived from an EMBL/GenBank/DDBJ whole genome shotgun (WGS) entry which is preliminary data.</text>
</comment>
<evidence type="ECO:0000256" key="3">
    <source>
        <dbReference type="ARBA" id="ARBA00023139"/>
    </source>
</evidence>